<keyword evidence="1" id="KW-0175">Coiled coil</keyword>
<feature type="coiled-coil region" evidence="1">
    <location>
        <begin position="230"/>
        <end position="264"/>
    </location>
</feature>
<dbReference type="EMBL" id="LLXI01003404">
    <property type="protein sequence ID" value="PKY59176.1"/>
    <property type="molecule type" value="Genomic_DNA"/>
</dbReference>
<organism evidence="2 3">
    <name type="scientific">Rhizophagus irregularis</name>
    <dbReference type="NCBI Taxonomy" id="588596"/>
    <lineage>
        <taxon>Eukaryota</taxon>
        <taxon>Fungi</taxon>
        <taxon>Fungi incertae sedis</taxon>
        <taxon>Mucoromycota</taxon>
        <taxon>Glomeromycotina</taxon>
        <taxon>Glomeromycetes</taxon>
        <taxon>Glomerales</taxon>
        <taxon>Glomeraceae</taxon>
        <taxon>Rhizophagus</taxon>
    </lineage>
</organism>
<dbReference type="Gene3D" id="1.10.150.50">
    <property type="entry name" value="Transcription Factor, Ets-1"/>
    <property type="match status" value="1"/>
</dbReference>
<gene>
    <name evidence="2" type="ORF">RhiirA4_550285</name>
</gene>
<dbReference type="VEuPathDB" id="FungiDB:RhiirA1_479208"/>
<protein>
    <recommendedName>
        <fullName evidence="4">SAM domain-containing protein</fullName>
    </recommendedName>
</protein>
<evidence type="ECO:0000313" key="2">
    <source>
        <dbReference type="EMBL" id="PKY59176.1"/>
    </source>
</evidence>
<dbReference type="VEuPathDB" id="FungiDB:FUN_023472"/>
<dbReference type="VEuPathDB" id="FungiDB:FUN_022320"/>
<evidence type="ECO:0000256" key="1">
    <source>
        <dbReference type="SAM" id="Coils"/>
    </source>
</evidence>
<dbReference type="Proteomes" id="UP000234323">
    <property type="component" value="Unassembled WGS sequence"/>
</dbReference>
<dbReference type="VEuPathDB" id="FungiDB:RhiirA1_543503"/>
<name>A0A2I1HJY0_9GLOM</name>
<proteinExistence type="predicted"/>
<dbReference type="VEuPathDB" id="FungiDB:RhiirFUN_019701"/>
<evidence type="ECO:0000313" key="3">
    <source>
        <dbReference type="Proteomes" id="UP000234323"/>
    </source>
</evidence>
<reference evidence="2 3" key="1">
    <citation type="submission" date="2015-10" db="EMBL/GenBank/DDBJ databases">
        <title>Genome analyses suggest a sexual origin of heterokaryosis in a supposedly ancient asexual fungus.</title>
        <authorList>
            <person name="Ropars J."/>
            <person name="Sedzielewska K."/>
            <person name="Noel J."/>
            <person name="Charron P."/>
            <person name="Farinelli L."/>
            <person name="Marton T."/>
            <person name="Kruger M."/>
            <person name="Pelin A."/>
            <person name="Brachmann A."/>
            <person name="Corradi N."/>
        </authorList>
    </citation>
    <scope>NUCLEOTIDE SEQUENCE [LARGE SCALE GENOMIC DNA]</scope>
    <source>
        <strain evidence="2 3">A4</strain>
    </source>
</reference>
<dbReference type="InterPro" id="IPR013761">
    <property type="entry name" value="SAM/pointed_sf"/>
</dbReference>
<keyword evidence="3" id="KW-1185">Reference proteome</keyword>
<dbReference type="AlphaFoldDB" id="A0A2I1HJY0"/>
<accession>A0A2I1HJY0</accession>
<feature type="non-terminal residue" evidence="2">
    <location>
        <position position="386"/>
    </location>
</feature>
<evidence type="ECO:0008006" key="4">
    <source>
        <dbReference type="Google" id="ProtNLM"/>
    </source>
</evidence>
<comment type="caution">
    <text evidence="2">The sequence shown here is derived from an EMBL/GenBank/DDBJ whole genome shotgun (WGS) entry which is preliminary data.</text>
</comment>
<sequence>MKEISTRMISDVIKDFNTEELIEYLKKKNLKLEKFHFKILRKEEIAGSDFLNTSKEEFQSYGMKAGLAKRLAEFIKNLGQKLRNYSSLKTLDDLKEMLRRNKVNRKDITSIKQFTSVFEEINDNNKALDHYMKNIILKLSNVKGDTLDINDDQAFGNDYFNYIYGIVTTGTEWHFIIYTPDGIFSTSGSKYQINLIKSVVKDNPELLRSNMKRAENAEVKAKYIKVMDENAEVKAENAKFKCVLEEHEARFTRLEQRDKEKTNLIAKIDDDIKEIKQSLANASSVKNPNNVVRLDKLEKMAKPSNTSDSTFNSNACKPIRTETKSLEDKETDDFLDEQYKRKVSDEIRQRKREKKLQGELIVQESSPAINTSCIIDLSTTSTGLVT</sequence>